<dbReference type="EMBL" id="CP013235">
    <property type="protein sequence ID" value="AMP09342.1"/>
    <property type="molecule type" value="Genomic_DNA"/>
</dbReference>
<organism evidence="1 2">
    <name type="scientific">Collimonas arenae</name>
    <dbReference type="NCBI Taxonomy" id="279058"/>
    <lineage>
        <taxon>Bacteria</taxon>
        <taxon>Pseudomonadati</taxon>
        <taxon>Pseudomonadota</taxon>
        <taxon>Betaproteobacteria</taxon>
        <taxon>Burkholderiales</taxon>
        <taxon>Oxalobacteraceae</taxon>
        <taxon>Collimonas</taxon>
    </lineage>
</organism>
<accession>A0A127PNQ3</accession>
<dbReference type="PATRIC" id="fig|279058.17.peg.1664"/>
<dbReference type="Proteomes" id="UP000071778">
    <property type="component" value="Chromosome"/>
</dbReference>
<dbReference type="RefSeq" id="WP_061532901.1">
    <property type="nucleotide sequence ID" value="NZ_CP013233.1"/>
</dbReference>
<proteinExistence type="predicted"/>
<reference evidence="1 2" key="1">
    <citation type="submission" date="2015-11" db="EMBL/GenBank/DDBJ databases">
        <title>Exploring the genomic traits of fungus-feeding bacterial genus Collimonas.</title>
        <authorList>
            <person name="Song C."/>
            <person name="Schmidt R."/>
            <person name="de Jager V."/>
            <person name="Krzyzanowska D."/>
            <person name="Jongedijk E."/>
            <person name="Cankar K."/>
            <person name="Beekwilder J."/>
            <person name="van Veen A."/>
            <person name="de Boer W."/>
            <person name="van Veen J.A."/>
            <person name="Garbeva P."/>
        </authorList>
    </citation>
    <scope>NUCLEOTIDE SEQUENCE [LARGE SCALE GENOMIC DNA]</scope>
    <source>
        <strain evidence="1 2">Ter282</strain>
    </source>
</reference>
<dbReference type="AlphaFoldDB" id="A0A127PNQ3"/>
<protein>
    <submittedName>
        <fullName evidence="1">Uncharacterized protein</fullName>
    </submittedName>
</protein>
<sequence>MILTISSRTSTVGPSDPLNSLAASIARRRARAGRDVLFIYKKTAAPQNGQQPDIAAADGWVATAIKTAAELREVGAADIAAELASASMQYHDVIVDMPKLEDASSLYVLATAQLAIFSIQASQWHTDRHLLSTVHAARTWNPDLPVLLLVDDMQSAAGQALVSTLSERIENIRFLQMSASRTDNTSVGSLYHAIYAGCAAVCA</sequence>
<gene>
    <name evidence="1" type="ORF">CAter282_1556</name>
</gene>
<evidence type="ECO:0000313" key="1">
    <source>
        <dbReference type="EMBL" id="AMP09342.1"/>
    </source>
</evidence>
<keyword evidence="2" id="KW-1185">Reference proteome</keyword>
<evidence type="ECO:0000313" key="2">
    <source>
        <dbReference type="Proteomes" id="UP000071778"/>
    </source>
</evidence>
<name>A0A127PNQ3_9BURK</name>